<feature type="region of interest" description="Disordered" evidence="1">
    <location>
        <begin position="199"/>
        <end position="226"/>
    </location>
</feature>
<evidence type="ECO:0008006" key="4">
    <source>
        <dbReference type="Google" id="ProtNLM"/>
    </source>
</evidence>
<dbReference type="EMBL" id="FN647992">
    <property type="protein sequence ID" value="CBJ49103.1"/>
    <property type="molecule type" value="Genomic_DNA"/>
</dbReference>
<accession>D7FK14</accession>
<dbReference type="CDD" id="cd00177">
    <property type="entry name" value="START"/>
    <property type="match status" value="1"/>
</dbReference>
<evidence type="ECO:0000313" key="3">
    <source>
        <dbReference type="Proteomes" id="UP000002630"/>
    </source>
</evidence>
<dbReference type="Proteomes" id="UP000002630">
    <property type="component" value="Linkage Group LG13"/>
</dbReference>
<proteinExistence type="predicted"/>
<dbReference type="InterPro" id="IPR023393">
    <property type="entry name" value="START-like_dom_sf"/>
</dbReference>
<gene>
    <name evidence="2" type="ORF">Esi_0139_0055</name>
</gene>
<dbReference type="OrthoDB" id="200405at2759"/>
<evidence type="ECO:0000313" key="2">
    <source>
        <dbReference type="EMBL" id="CBJ49103.1"/>
    </source>
</evidence>
<feature type="compositionally biased region" description="Polar residues" evidence="1">
    <location>
        <begin position="217"/>
        <end position="226"/>
    </location>
</feature>
<dbReference type="AlphaFoldDB" id="D7FK14"/>
<sequence>MQPVNELPRKVGGFFAVIARKGGERELEASPEAESTTKYLAELQLAQESAERALGTPGWEEVAHRGGVTVWKKYFPKDEYGYKYPCVKARGIIEGSAAEVMSMIVDSTRVLEYNRYSKGRTDIEHLGPHTKIVWNKAQPPLSKKLHDFCTLMHMQPLDDEEGSFMLITRATEHPKAPLLDGHVRSEILLGVTILRPAKGDPTRTEMTTPGAKAARRQGNTCTIPVG</sequence>
<dbReference type="InParanoid" id="D7FK14"/>
<name>D7FK14_ECTSI</name>
<protein>
    <recommendedName>
        <fullName evidence="4">START domain-containing protein</fullName>
    </recommendedName>
</protein>
<dbReference type="Gene3D" id="3.30.530.20">
    <property type="match status" value="1"/>
</dbReference>
<keyword evidence="3" id="KW-1185">Reference proteome</keyword>
<organism evidence="2 3">
    <name type="scientific">Ectocarpus siliculosus</name>
    <name type="common">Brown alga</name>
    <name type="synonym">Conferva siliculosa</name>
    <dbReference type="NCBI Taxonomy" id="2880"/>
    <lineage>
        <taxon>Eukaryota</taxon>
        <taxon>Sar</taxon>
        <taxon>Stramenopiles</taxon>
        <taxon>Ochrophyta</taxon>
        <taxon>PX clade</taxon>
        <taxon>Phaeophyceae</taxon>
        <taxon>Ectocarpales</taxon>
        <taxon>Ectocarpaceae</taxon>
        <taxon>Ectocarpus</taxon>
    </lineage>
</organism>
<dbReference type="EMBL" id="FN649738">
    <property type="protein sequence ID" value="CBJ49103.1"/>
    <property type="molecule type" value="Genomic_DNA"/>
</dbReference>
<dbReference type="SUPFAM" id="SSF55961">
    <property type="entry name" value="Bet v1-like"/>
    <property type="match status" value="1"/>
</dbReference>
<dbReference type="OMA" id="FMLITRA"/>
<evidence type="ECO:0000256" key="1">
    <source>
        <dbReference type="SAM" id="MobiDB-lite"/>
    </source>
</evidence>
<reference evidence="2 3" key="1">
    <citation type="journal article" date="2010" name="Nature">
        <title>The Ectocarpus genome and the independent evolution of multicellularity in brown algae.</title>
        <authorList>
            <person name="Cock J.M."/>
            <person name="Sterck L."/>
            <person name="Rouze P."/>
            <person name="Scornet D."/>
            <person name="Allen A.E."/>
            <person name="Amoutzias G."/>
            <person name="Anthouard V."/>
            <person name="Artiguenave F."/>
            <person name="Aury J.M."/>
            <person name="Badger J.H."/>
            <person name="Beszteri B."/>
            <person name="Billiau K."/>
            <person name="Bonnet E."/>
            <person name="Bothwell J.H."/>
            <person name="Bowler C."/>
            <person name="Boyen C."/>
            <person name="Brownlee C."/>
            <person name="Carrano C.J."/>
            <person name="Charrier B."/>
            <person name="Cho G.Y."/>
            <person name="Coelho S.M."/>
            <person name="Collen J."/>
            <person name="Corre E."/>
            <person name="Da Silva C."/>
            <person name="Delage L."/>
            <person name="Delaroque N."/>
            <person name="Dittami S.M."/>
            <person name="Doulbeau S."/>
            <person name="Elias M."/>
            <person name="Farnham G."/>
            <person name="Gachon C.M."/>
            <person name="Gschloessl B."/>
            <person name="Heesch S."/>
            <person name="Jabbari K."/>
            <person name="Jubin C."/>
            <person name="Kawai H."/>
            <person name="Kimura K."/>
            <person name="Kloareg B."/>
            <person name="Kupper F.C."/>
            <person name="Lang D."/>
            <person name="Le Bail A."/>
            <person name="Leblanc C."/>
            <person name="Lerouge P."/>
            <person name="Lohr M."/>
            <person name="Lopez P.J."/>
            <person name="Martens C."/>
            <person name="Maumus F."/>
            <person name="Michel G."/>
            <person name="Miranda-Saavedra D."/>
            <person name="Morales J."/>
            <person name="Moreau H."/>
            <person name="Motomura T."/>
            <person name="Nagasato C."/>
            <person name="Napoli C.A."/>
            <person name="Nelson D.R."/>
            <person name="Nyvall-Collen P."/>
            <person name="Peters A.F."/>
            <person name="Pommier C."/>
            <person name="Potin P."/>
            <person name="Poulain J."/>
            <person name="Quesneville H."/>
            <person name="Read B."/>
            <person name="Rensing S.A."/>
            <person name="Ritter A."/>
            <person name="Rousvoal S."/>
            <person name="Samanta M."/>
            <person name="Samson G."/>
            <person name="Schroeder D.C."/>
            <person name="Segurens B."/>
            <person name="Strittmatter M."/>
            <person name="Tonon T."/>
            <person name="Tregear J.W."/>
            <person name="Valentin K."/>
            <person name="von Dassow P."/>
            <person name="Yamagishi T."/>
            <person name="Van de Peer Y."/>
            <person name="Wincker P."/>
        </authorList>
    </citation>
    <scope>NUCLEOTIDE SEQUENCE [LARGE SCALE GENOMIC DNA]</scope>
    <source>
        <strain evidence="3">Ec32 / CCAP1310/4</strain>
    </source>
</reference>